<organism evidence="2 3">
    <name type="scientific">Linum trigynum</name>
    <dbReference type="NCBI Taxonomy" id="586398"/>
    <lineage>
        <taxon>Eukaryota</taxon>
        <taxon>Viridiplantae</taxon>
        <taxon>Streptophyta</taxon>
        <taxon>Embryophyta</taxon>
        <taxon>Tracheophyta</taxon>
        <taxon>Spermatophyta</taxon>
        <taxon>Magnoliopsida</taxon>
        <taxon>eudicotyledons</taxon>
        <taxon>Gunneridae</taxon>
        <taxon>Pentapetalae</taxon>
        <taxon>rosids</taxon>
        <taxon>fabids</taxon>
        <taxon>Malpighiales</taxon>
        <taxon>Linaceae</taxon>
        <taxon>Linum</taxon>
    </lineage>
</organism>
<gene>
    <name evidence="2" type="ORF">LTRI10_LOCUS40140</name>
</gene>
<dbReference type="EMBL" id="OZ034820">
    <property type="protein sequence ID" value="CAL1399983.1"/>
    <property type="molecule type" value="Genomic_DNA"/>
</dbReference>
<accession>A0AAV2FQX0</accession>
<feature type="compositionally biased region" description="Basic and acidic residues" evidence="1">
    <location>
        <begin position="57"/>
        <end position="71"/>
    </location>
</feature>
<keyword evidence="3" id="KW-1185">Reference proteome</keyword>
<dbReference type="AlphaFoldDB" id="A0AAV2FQX0"/>
<reference evidence="2 3" key="1">
    <citation type="submission" date="2024-04" db="EMBL/GenBank/DDBJ databases">
        <authorList>
            <person name="Fracassetti M."/>
        </authorList>
    </citation>
    <scope>NUCLEOTIDE SEQUENCE [LARGE SCALE GENOMIC DNA]</scope>
</reference>
<evidence type="ECO:0000256" key="1">
    <source>
        <dbReference type="SAM" id="MobiDB-lite"/>
    </source>
</evidence>
<evidence type="ECO:0000313" key="2">
    <source>
        <dbReference type="EMBL" id="CAL1399983.1"/>
    </source>
</evidence>
<feature type="region of interest" description="Disordered" evidence="1">
    <location>
        <begin position="53"/>
        <end position="94"/>
    </location>
</feature>
<evidence type="ECO:0000313" key="3">
    <source>
        <dbReference type="Proteomes" id="UP001497516"/>
    </source>
</evidence>
<sequence length="94" mass="10017">MVCNPSIPTSACLGLHGLGPTFTQISVTHFDDPMYTNIALPRVACLGLHAEMASSDTHQEQPRSENRRSDRSAAYSTQLADGNSAGISAAKIEE</sequence>
<dbReference type="Proteomes" id="UP001497516">
    <property type="component" value="Chromosome 7"/>
</dbReference>
<proteinExistence type="predicted"/>
<name>A0AAV2FQX0_9ROSI</name>
<protein>
    <submittedName>
        <fullName evidence="2">Uncharacterized protein</fullName>
    </submittedName>
</protein>